<dbReference type="InterPro" id="IPR037175">
    <property type="entry name" value="KFase_sf"/>
</dbReference>
<dbReference type="GO" id="GO:0019441">
    <property type="term" value="P:L-tryptophan catabolic process to kynurenine"/>
    <property type="evidence" value="ECO:0007669"/>
    <property type="project" value="InterPro"/>
</dbReference>
<gene>
    <name evidence="1" type="ORF">ASZ90_000212</name>
</gene>
<evidence type="ECO:0000313" key="1">
    <source>
        <dbReference type="EMBL" id="KUG29902.1"/>
    </source>
</evidence>
<dbReference type="EMBL" id="LNQE01000024">
    <property type="protein sequence ID" value="KUG29902.1"/>
    <property type="molecule type" value="Genomic_DNA"/>
</dbReference>
<dbReference type="PANTHER" id="PTHR31118">
    <property type="entry name" value="CYCLASE-LIKE PROTEIN 2"/>
    <property type="match status" value="1"/>
</dbReference>
<comment type="caution">
    <text evidence="1">The sequence shown here is derived from an EMBL/GenBank/DDBJ whole genome shotgun (WGS) entry which is preliminary data.</text>
</comment>
<organism evidence="1">
    <name type="scientific">hydrocarbon metagenome</name>
    <dbReference type="NCBI Taxonomy" id="938273"/>
    <lineage>
        <taxon>unclassified sequences</taxon>
        <taxon>metagenomes</taxon>
        <taxon>ecological metagenomes</taxon>
    </lineage>
</organism>
<dbReference type="GO" id="GO:0004061">
    <property type="term" value="F:arylformamidase activity"/>
    <property type="evidence" value="ECO:0007669"/>
    <property type="project" value="InterPro"/>
</dbReference>
<dbReference type="InterPro" id="IPR007325">
    <property type="entry name" value="KFase/CYL"/>
</dbReference>
<dbReference type="Pfam" id="PF04199">
    <property type="entry name" value="Cyclase"/>
    <property type="match status" value="1"/>
</dbReference>
<dbReference type="Gene3D" id="3.50.30.50">
    <property type="entry name" value="Putative cyclase"/>
    <property type="match status" value="1"/>
</dbReference>
<proteinExistence type="predicted"/>
<protein>
    <submittedName>
        <fullName evidence="1">Metal-dependent hydrolase/cyclase</fullName>
    </submittedName>
</protein>
<name>A0A0W8GA16_9ZZZZ</name>
<dbReference type="AlphaFoldDB" id="A0A0W8GA16"/>
<reference evidence="1" key="1">
    <citation type="journal article" date="2015" name="Proc. Natl. Acad. Sci. U.S.A.">
        <title>Networks of energetic and metabolic interactions define dynamics in microbial communities.</title>
        <authorList>
            <person name="Embree M."/>
            <person name="Liu J.K."/>
            <person name="Al-Bassam M.M."/>
            <person name="Zengler K."/>
        </authorList>
    </citation>
    <scope>NUCLEOTIDE SEQUENCE</scope>
</reference>
<dbReference type="SUPFAM" id="SSF102198">
    <property type="entry name" value="Putative cyclase"/>
    <property type="match status" value="1"/>
</dbReference>
<dbReference type="PANTHER" id="PTHR31118:SF12">
    <property type="entry name" value="CYCLASE-LIKE PROTEIN 2"/>
    <property type="match status" value="1"/>
</dbReference>
<keyword evidence="1" id="KW-0378">Hydrolase</keyword>
<accession>A0A0W8GA16</accession>
<sequence>MSAKTLLLPLALGLVLAAATVCPAADGLTLADAWTVIKDKRFVDLTHAFAPGIPHWKGFPDERRETVYGYAPGEGTMGSGFFAQTFTHVGQWGTHVDPPAHFVKGLRTVDEIDVKEMLLPLVIIDVHGAVAENPDYTVTMDDVRAWEARHGPVPEGAFVALRTDWSARWPDMAAMHNRDAAGTSHTPGWSLEVLRYLYEERGITASGHETTDADPGVATSRDDYSLEAYILGRNRYQIELLAHLDEVPEAGALVVAAFPKPQGGSGFPARVFAILP</sequence>